<dbReference type="InterPro" id="IPR050796">
    <property type="entry name" value="SCF_F-box_component"/>
</dbReference>
<dbReference type="NCBIfam" id="TIGR01640">
    <property type="entry name" value="F_box_assoc_1"/>
    <property type="match status" value="1"/>
</dbReference>
<evidence type="ECO:0000313" key="4">
    <source>
        <dbReference type="Proteomes" id="UP000593560"/>
    </source>
</evidence>
<keyword evidence="4" id="KW-1185">Reference proteome</keyword>
<proteinExistence type="predicted"/>
<dbReference type="PANTHER" id="PTHR31672:SF9">
    <property type="entry name" value="F-BOX DOMAIN-CONTAINING PROTEIN"/>
    <property type="match status" value="1"/>
</dbReference>
<comment type="caution">
    <text evidence="3">The sequence shown here is derived from an EMBL/GenBank/DDBJ whole genome shotgun (WGS) entry which is preliminary data.</text>
</comment>
<sequence length="445" mass="50826">PFFCCAETLESASFLLFYSDSDKEKVDLLEWICVFYMKSRRMKHEGVLHTALSCDDILCNILIRLPPKSITKFVIVSKRWLHLICSSSFRHSYLSRWRVGFNLLGFFVCNSLYLGRPKGGARRPRSEPALPLLSSSREGDDLKFSGVLKKLGYFIDSSDGLLLCGRHPKTYFVWNPITKQQYKLPHPRVHFEELCMAFIVEDSPDDEICYRVVRAKCESRFEEVYVVTIETFLSKISTWCYSKLRCSSTISLSPWTSGTVIGGVIHWYAAQGNIAIYDPYHHEKHIALVKLPGPFDFDEQVLGESSDGCLQYGWSCKAGLQIWVLEKGFDGYSSLFSTNEQSSLSWSLRYKLNFKIMWRKNPTLATKCVTRKETEILAFSPQDSKSVFIRSGSSIYLYHIGSGRMEVIQYQGRGSSILSDFSKVVPYFKRAWPQSTLCCGGNSST</sequence>
<feature type="domain" description="F-box" evidence="1">
    <location>
        <begin position="55"/>
        <end position="91"/>
    </location>
</feature>
<feature type="domain" description="F-box protein At3g26010-like beta-propeller" evidence="2">
    <location>
        <begin position="153"/>
        <end position="327"/>
    </location>
</feature>
<dbReference type="PANTHER" id="PTHR31672">
    <property type="entry name" value="BNACNNG10540D PROTEIN"/>
    <property type="match status" value="1"/>
</dbReference>
<organism evidence="3 4">
    <name type="scientific">Gossypium harknessii</name>
    <dbReference type="NCBI Taxonomy" id="34285"/>
    <lineage>
        <taxon>Eukaryota</taxon>
        <taxon>Viridiplantae</taxon>
        <taxon>Streptophyta</taxon>
        <taxon>Embryophyta</taxon>
        <taxon>Tracheophyta</taxon>
        <taxon>Spermatophyta</taxon>
        <taxon>Magnoliopsida</taxon>
        <taxon>eudicotyledons</taxon>
        <taxon>Gunneridae</taxon>
        <taxon>Pentapetalae</taxon>
        <taxon>rosids</taxon>
        <taxon>malvids</taxon>
        <taxon>Malvales</taxon>
        <taxon>Malvaceae</taxon>
        <taxon>Malvoideae</taxon>
        <taxon>Gossypium</taxon>
    </lineage>
</organism>
<dbReference type="InterPro" id="IPR056592">
    <property type="entry name" value="Beta-prop_At3g26010-like"/>
</dbReference>
<dbReference type="Pfam" id="PF24750">
    <property type="entry name" value="b-prop_At3g26010-like"/>
    <property type="match status" value="1"/>
</dbReference>
<dbReference type="OrthoDB" id="1533516at2759"/>
<accession>A0A7J9GHH2</accession>
<name>A0A7J9GHH2_9ROSI</name>
<dbReference type="SUPFAM" id="SSF81383">
    <property type="entry name" value="F-box domain"/>
    <property type="match status" value="1"/>
</dbReference>
<evidence type="ECO:0000259" key="1">
    <source>
        <dbReference type="Pfam" id="PF00646"/>
    </source>
</evidence>
<protein>
    <recommendedName>
        <fullName evidence="5">F-box domain-containing protein</fullName>
    </recommendedName>
</protein>
<dbReference type="EMBL" id="JABFAD010000004">
    <property type="protein sequence ID" value="MBA0797020.1"/>
    <property type="molecule type" value="Genomic_DNA"/>
</dbReference>
<evidence type="ECO:0008006" key="5">
    <source>
        <dbReference type="Google" id="ProtNLM"/>
    </source>
</evidence>
<gene>
    <name evidence="3" type="ORF">Gohar_007745</name>
</gene>
<dbReference type="AlphaFoldDB" id="A0A7J9GHH2"/>
<dbReference type="InterPro" id="IPR001810">
    <property type="entry name" value="F-box_dom"/>
</dbReference>
<dbReference type="InterPro" id="IPR017451">
    <property type="entry name" value="F-box-assoc_interact_dom"/>
</dbReference>
<dbReference type="Proteomes" id="UP000593560">
    <property type="component" value="Unassembled WGS sequence"/>
</dbReference>
<evidence type="ECO:0000259" key="2">
    <source>
        <dbReference type="Pfam" id="PF24750"/>
    </source>
</evidence>
<evidence type="ECO:0000313" key="3">
    <source>
        <dbReference type="EMBL" id="MBA0797020.1"/>
    </source>
</evidence>
<reference evidence="3 4" key="1">
    <citation type="journal article" date="2019" name="Genome Biol. Evol.">
        <title>Insights into the evolution of the New World diploid cottons (Gossypium, subgenus Houzingenia) based on genome sequencing.</title>
        <authorList>
            <person name="Grover C.E."/>
            <person name="Arick M.A. 2nd"/>
            <person name="Thrash A."/>
            <person name="Conover J.L."/>
            <person name="Sanders W.S."/>
            <person name="Peterson D.G."/>
            <person name="Frelichowski J.E."/>
            <person name="Scheffler J.A."/>
            <person name="Scheffler B.E."/>
            <person name="Wendel J.F."/>
        </authorList>
    </citation>
    <scope>NUCLEOTIDE SEQUENCE [LARGE SCALE GENOMIC DNA]</scope>
    <source>
        <strain evidence="3">0</strain>
        <tissue evidence="3">Leaf</tissue>
    </source>
</reference>
<dbReference type="Pfam" id="PF00646">
    <property type="entry name" value="F-box"/>
    <property type="match status" value="1"/>
</dbReference>
<dbReference type="InterPro" id="IPR036047">
    <property type="entry name" value="F-box-like_dom_sf"/>
</dbReference>
<feature type="non-terminal residue" evidence="3">
    <location>
        <position position="445"/>
    </location>
</feature>